<dbReference type="SUPFAM" id="SSF51735">
    <property type="entry name" value="NAD(P)-binding Rossmann-fold domains"/>
    <property type="match status" value="1"/>
</dbReference>
<dbReference type="AlphaFoldDB" id="A0A319E357"/>
<dbReference type="EMBL" id="KZ826375">
    <property type="protein sequence ID" value="PYI03850.1"/>
    <property type="molecule type" value="Genomic_DNA"/>
</dbReference>
<dbReference type="Pfam" id="PF23562">
    <property type="entry name" value="AMP-binding_C_3"/>
    <property type="match status" value="1"/>
</dbReference>
<dbReference type="VEuPathDB" id="FungiDB:BO78DRAFT_421121"/>
<dbReference type="Gene3D" id="3.40.50.720">
    <property type="entry name" value="NAD(P)-binding Rossmann-like Domain"/>
    <property type="match status" value="1"/>
</dbReference>
<keyword evidence="5" id="KW-1185">Reference proteome</keyword>
<feature type="domain" description="Carrier" evidence="3">
    <location>
        <begin position="547"/>
        <end position="625"/>
    </location>
</feature>
<dbReference type="InterPro" id="IPR036736">
    <property type="entry name" value="ACP-like_sf"/>
</dbReference>
<gene>
    <name evidence="4" type="ORF">BO78DRAFT_421121</name>
</gene>
<dbReference type="InterPro" id="IPR020806">
    <property type="entry name" value="PKS_PP-bd"/>
</dbReference>
<dbReference type="STRING" id="1448318.A0A319E357"/>
<dbReference type="Pfam" id="PF07993">
    <property type="entry name" value="NAD_binding_4"/>
    <property type="match status" value="1"/>
</dbReference>
<dbReference type="InterPro" id="IPR020845">
    <property type="entry name" value="AMP-binding_CS"/>
</dbReference>
<dbReference type="SUPFAM" id="SSF47336">
    <property type="entry name" value="ACP-like"/>
    <property type="match status" value="1"/>
</dbReference>
<dbReference type="OrthoDB" id="429813at2759"/>
<name>A0A319E357_ASPSB</name>
<dbReference type="PROSITE" id="PS50075">
    <property type="entry name" value="CARRIER"/>
    <property type="match status" value="1"/>
</dbReference>
<evidence type="ECO:0000313" key="5">
    <source>
        <dbReference type="Proteomes" id="UP000248423"/>
    </source>
</evidence>
<dbReference type="PROSITE" id="PS00012">
    <property type="entry name" value="PHOSPHOPANTETHEINE"/>
    <property type="match status" value="1"/>
</dbReference>
<dbReference type="Gene3D" id="3.40.50.12780">
    <property type="entry name" value="N-terminal domain of ligase-like"/>
    <property type="match status" value="1"/>
</dbReference>
<reference evidence="4 5" key="1">
    <citation type="submission" date="2018-02" db="EMBL/GenBank/DDBJ databases">
        <title>The genomes of Aspergillus section Nigri reveals drivers in fungal speciation.</title>
        <authorList>
            <consortium name="DOE Joint Genome Institute"/>
            <person name="Vesth T.C."/>
            <person name="Nybo J."/>
            <person name="Theobald S."/>
            <person name="Brandl J."/>
            <person name="Frisvad J.C."/>
            <person name="Nielsen K.F."/>
            <person name="Lyhne E.K."/>
            <person name="Kogle M.E."/>
            <person name="Kuo A."/>
            <person name="Riley R."/>
            <person name="Clum A."/>
            <person name="Nolan M."/>
            <person name="Lipzen A."/>
            <person name="Salamov A."/>
            <person name="Henrissat B."/>
            <person name="Wiebenga A."/>
            <person name="De vries R.P."/>
            <person name="Grigoriev I.V."/>
            <person name="Mortensen U.H."/>
            <person name="Andersen M.R."/>
            <person name="Baker S.E."/>
        </authorList>
    </citation>
    <scope>NUCLEOTIDE SEQUENCE [LARGE SCALE GENOMIC DNA]</scope>
    <source>
        <strain evidence="4 5">CBS 121057</strain>
    </source>
</reference>
<dbReference type="Pfam" id="PF00501">
    <property type="entry name" value="AMP-binding"/>
    <property type="match status" value="1"/>
</dbReference>
<sequence>MAHLSPRHVQHLYNQFGDLKVLDDIIRHRAADEPPVPILAYPRTPSSVADYEYFTGRDLDRLIDGAVSRYIALGLEPKQNGRQTVGLLAPSNLDFVVSFFALSRLGHTVLTLSLRIAPVAVVNLLHQTSCRTIVHGDTPQILSTVHQVQTDLPIATFSIPVRSEYGNPPSTEERFVREYDRETENGEIALIMHSSGSTGLPKAVMLSHRALLTHPTQGSGLHNFNALPWYHLYGVSTSLQAMWMRKTAHMYNAALPMTSDSLVKILDTLRPEAVHTVPYVLGLMAEKPHGVELLKECQVVTGAGARTPDELGDRLVQAGVNFGIVFGTTEAGLVGDTMRRTPGDDTWNYIRVYANIRQCVYMNPLGVNLYECVYLKGHPALSTSNSDVPAPGSWHSKDVFTPHPTLPDVWKYVTRVDDRITLVNGERVLPLPIEGRIREDELVREAVVVGVDRTIPGLLVFRASQGDHLTDEACLDTIWPSIADANSRAEGFSQITREMVTLMPSHVEYPHTDKKSVIRAQVYRQFAEDIETMYVRLESEREGSLTLDLPALEAYLYSSFQDVVGERLHSVDTDFFTAGVDSLMAIQMRRMIQKTIALHGLNLPSNIVYSTGNVRQLAQYLHTLGQGDPSNTETDTRAENLMNELIEQYTQFQEHRYLNGVAHDSHPQPQSVILTGATGSIGAHLLAQLAAQPTIDTIYCFSRGPNPILRILHSLHTRGLTLPPTSRAKIIALTVSLDDPSFGLDEPTLTHLRRSVSLIIHSAWPVNFNIPLQTFTPHLAGLHHLLQFSLSVHQPLPAQFVFCSSISAAWKAPRGTIIPDALITDFSYASRMGYAQSKLVGEHIVHGAASQGARSCVLRIGQVVGDTVRGIWNEGESIPLLVRSGLCMRVMPDLKETCTWLPVDTLATCILEIIHSQSQSQTNPKPSHPDKYNTQIIYNLLHPHPFTWLDVLSQLRTAG</sequence>
<proteinExistence type="predicted"/>
<protein>
    <submittedName>
        <fullName evidence="4">Acetyl-CoA synthetase-like protein</fullName>
    </submittedName>
</protein>
<dbReference type="InterPro" id="IPR006162">
    <property type="entry name" value="Ppantetheine_attach_site"/>
</dbReference>
<dbReference type="PANTHER" id="PTHR43439:SF2">
    <property type="entry name" value="ENZYME, PUTATIVE (JCVI)-RELATED"/>
    <property type="match status" value="1"/>
</dbReference>
<dbReference type="InterPro" id="IPR013120">
    <property type="entry name" value="FAR_NAD-bd"/>
</dbReference>
<dbReference type="PANTHER" id="PTHR43439">
    <property type="entry name" value="PHENYLACETATE-COENZYME A LIGASE"/>
    <property type="match status" value="1"/>
</dbReference>
<dbReference type="GO" id="GO:0031177">
    <property type="term" value="F:phosphopantetheine binding"/>
    <property type="evidence" value="ECO:0007669"/>
    <property type="project" value="InterPro"/>
</dbReference>
<dbReference type="Pfam" id="PF00550">
    <property type="entry name" value="PP-binding"/>
    <property type="match status" value="1"/>
</dbReference>
<evidence type="ECO:0000313" key="4">
    <source>
        <dbReference type="EMBL" id="PYI03850.1"/>
    </source>
</evidence>
<dbReference type="Gene3D" id="1.10.1200.10">
    <property type="entry name" value="ACP-like"/>
    <property type="match status" value="1"/>
</dbReference>
<keyword evidence="1" id="KW-0596">Phosphopantetheine</keyword>
<dbReference type="PROSITE" id="PS00455">
    <property type="entry name" value="AMP_BINDING"/>
    <property type="match status" value="1"/>
</dbReference>
<dbReference type="SMART" id="SM00823">
    <property type="entry name" value="PKS_PP"/>
    <property type="match status" value="1"/>
</dbReference>
<evidence type="ECO:0000259" key="3">
    <source>
        <dbReference type="PROSITE" id="PS50075"/>
    </source>
</evidence>
<accession>A0A319E357</accession>
<keyword evidence="2" id="KW-0597">Phosphoprotein</keyword>
<dbReference type="InterPro" id="IPR051414">
    <property type="entry name" value="Adenylate-forming_Reductase"/>
</dbReference>
<evidence type="ECO:0000256" key="1">
    <source>
        <dbReference type="ARBA" id="ARBA00022450"/>
    </source>
</evidence>
<dbReference type="InterPro" id="IPR009081">
    <property type="entry name" value="PP-bd_ACP"/>
</dbReference>
<dbReference type="InterPro" id="IPR042099">
    <property type="entry name" value="ANL_N_sf"/>
</dbReference>
<dbReference type="InterPro" id="IPR000873">
    <property type="entry name" value="AMP-dep_synth/lig_dom"/>
</dbReference>
<dbReference type="SUPFAM" id="SSF56801">
    <property type="entry name" value="Acetyl-CoA synthetase-like"/>
    <property type="match status" value="1"/>
</dbReference>
<dbReference type="InterPro" id="IPR036291">
    <property type="entry name" value="NAD(P)-bd_dom_sf"/>
</dbReference>
<organism evidence="4 5">
    <name type="scientific">Aspergillus sclerotiicarbonarius (strain CBS 121057 / IBT 28362)</name>
    <dbReference type="NCBI Taxonomy" id="1448318"/>
    <lineage>
        <taxon>Eukaryota</taxon>
        <taxon>Fungi</taxon>
        <taxon>Dikarya</taxon>
        <taxon>Ascomycota</taxon>
        <taxon>Pezizomycotina</taxon>
        <taxon>Eurotiomycetes</taxon>
        <taxon>Eurotiomycetidae</taxon>
        <taxon>Eurotiales</taxon>
        <taxon>Aspergillaceae</taxon>
        <taxon>Aspergillus</taxon>
        <taxon>Aspergillus subgen. Circumdati</taxon>
    </lineage>
</organism>
<dbReference type="Proteomes" id="UP000248423">
    <property type="component" value="Unassembled WGS sequence"/>
</dbReference>
<evidence type="ECO:0000256" key="2">
    <source>
        <dbReference type="ARBA" id="ARBA00022553"/>
    </source>
</evidence>